<organism evidence="2 3">
    <name type="scientific">Bradyrhizobium macuxiense</name>
    <dbReference type="NCBI Taxonomy" id="1755647"/>
    <lineage>
        <taxon>Bacteria</taxon>
        <taxon>Pseudomonadati</taxon>
        <taxon>Pseudomonadota</taxon>
        <taxon>Alphaproteobacteria</taxon>
        <taxon>Hyphomicrobiales</taxon>
        <taxon>Nitrobacteraceae</taxon>
        <taxon>Bradyrhizobium</taxon>
    </lineage>
</organism>
<evidence type="ECO:0000256" key="1">
    <source>
        <dbReference type="SAM" id="MobiDB-lite"/>
    </source>
</evidence>
<protein>
    <submittedName>
        <fullName evidence="2">Uncharacterized protein</fullName>
    </submittedName>
</protein>
<reference evidence="2 3" key="1">
    <citation type="submission" date="2015-11" db="EMBL/GenBank/DDBJ databases">
        <title>Draft Genome Sequence of the Strain BR 10303 (Bradyrhizobium sp.) isolated from nodules of Centrolobium paraense.</title>
        <authorList>
            <person name="Zelli J.E."/>
            <person name="Simoes-Araujo J.L."/>
            <person name="Barauna A.C."/>
            <person name="Silva K."/>
        </authorList>
    </citation>
    <scope>NUCLEOTIDE SEQUENCE [LARGE SCALE GENOMIC DNA]</scope>
    <source>
        <strain evidence="2 3">BR 10303</strain>
    </source>
</reference>
<dbReference type="AlphaFoldDB" id="A0A109JAI4"/>
<feature type="region of interest" description="Disordered" evidence="1">
    <location>
        <begin position="1"/>
        <end position="122"/>
    </location>
</feature>
<sequence>MSINAMSRLTTTQPAAQSTNAPAQSTNASAQSSSNAQPATASGGKGGGGSDGSGSARTVVSQVSITMNGMTTTTITYSDGTTQVETSASPQNSQASHSKTYTAQGTISTGAGGSMSGTQASS</sequence>
<accession>A0A109JAI4</accession>
<keyword evidence="3" id="KW-1185">Reference proteome</keyword>
<feature type="compositionally biased region" description="Gly residues" evidence="1">
    <location>
        <begin position="43"/>
        <end position="52"/>
    </location>
</feature>
<feature type="compositionally biased region" description="Polar residues" evidence="1">
    <location>
        <begin position="1"/>
        <end position="17"/>
    </location>
</feature>
<dbReference type="Proteomes" id="UP000057737">
    <property type="component" value="Unassembled WGS sequence"/>
</dbReference>
<feature type="compositionally biased region" description="Low complexity" evidence="1">
    <location>
        <begin position="18"/>
        <end position="42"/>
    </location>
</feature>
<feature type="compositionally biased region" description="Polar residues" evidence="1">
    <location>
        <begin position="83"/>
        <end position="109"/>
    </location>
</feature>
<comment type="caution">
    <text evidence="2">The sequence shown here is derived from an EMBL/GenBank/DDBJ whole genome shotgun (WGS) entry which is preliminary data.</text>
</comment>
<proteinExistence type="predicted"/>
<feature type="compositionally biased region" description="Low complexity" evidence="1">
    <location>
        <begin position="65"/>
        <end position="82"/>
    </location>
</feature>
<evidence type="ECO:0000313" key="2">
    <source>
        <dbReference type="EMBL" id="KWV45356.1"/>
    </source>
</evidence>
<name>A0A109JAI4_9BRAD</name>
<evidence type="ECO:0000313" key="3">
    <source>
        <dbReference type="Proteomes" id="UP000057737"/>
    </source>
</evidence>
<dbReference type="EMBL" id="LNCU01000125">
    <property type="protein sequence ID" value="KWV45356.1"/>
    <property type="molecule type" value="Genomic_DNA"/>
</dbReference>
<gene>
    <name evidence="2" type="ORF">AS156_23855</name>
</gene>